<dbReference type="GO" id="GO:0008757">
    <property type="term" value="F:S-adenosylmethionine-dependent methyltransferase activity"/>
    <property type="evidence" value="ECO:0007669"/>
    <property type="project" value="InterPro"/>
</dbReference>
<name>Q2CC23_OCEGH</name>
<dbReference type="OrthoDB" id="9765084at2"/>
<evidence type="ECO:0000259" key="1">
    <source>
        <dbReference type="Pfam" id="PF08241"/>
    </source>
</evidence>
<dbReference type="Pfam" id="PF08241">
    <property type="entry name" value="Methyltransf_11"/>
    <property type="match status" value="1"/>
</dbReference>
<dbReference type="InterPro" id="IPR029063">
    <property type="entry name" value="SAM-dependent_MTases_sf"/>
</dbReference>
<dbReference type="STRING" id="314256.OG2516_12789"/>
<evidence type="ECO:0000313" key="2">
    <source>
        <dbReference type="EMBL" id="EAR50258.1"/>
    </source>
</evidence>
<dbReference type="RefSeq" id="WP_007256039.1">
    <property type="nucleotide sequence ID" value="NZ_CH724108.1"/>
</dbReference>
<sequence length="198" mass="21625">MTDGWDEYASSWDDRPDSKLYAEKAFASLVAQTDLRGVGWTSKRVLDFGCGTGLLAQKVAPYVGELIAVDTSEKMIAVLQSKEIPNVVAVHGNILGADHKSDDTDLGAGFDLIYASSVCGFLPDYEGAVNEFARLLRSGGHFIQWDWQASDGEEFGLSESKIRRVLESAKFRSIRVEQVFSLEADEQTMPVLIGAGIV</sequence>
<dbReference type="CDD" id="cd02440">
    <property type="entry name" value="AdoMet_MTases"/>
    <property type="match status" value="1"/>
</dbReference>
<accession>Q2CC23</accession>
<dbReference type="InterPro" id="IPR013216">
    <property type="entry name" value="Methyltransf_11"/>
</dbReference>
<keyword evidence="2" id="KW-0808">Transferase</keyword>
<dbReference type="Gene3D" id="3.40.50.150">
    <property type="entry name" value="Vaccinia Virus protein VP39"/>
    <property type="match status" value="1"/>
</dbReference>
<proteinExistence type="predicted"/>
<dbReference type="EMBL" id="AAOT01000033">
    <property type="protein sequence ID" value="EAR50258.1"/>
    <property type="molecule type" value="Genomic_DNA"/>
</dbReference>
<dbReference type="HOGENOM" id="CLU_037990_1_2_5"/>
<organism evidence="2 3">
    <name type="scientific">Oceanicola granulosus (strain ATCC BAA-861 / DSM 15982 / KCTC 12143 / HTCC2516)</name>
    <dbReference type="NCBI Taxonomy" id="314256"/>
    <lineage>
        <taxon>Bacteria</taxon>
        <taxon>Pseudomonadati</taxon>
        <taxon>Pseudomonadota</taxon>
        <taxon>Alphaproteobacteria</taxon>
        <taxon>Rhodobacterales</taxon>
        <taxon>Roseobacteraceae</taxon>
        <taxon>Oceanicola</taxon>
    </lineage>
</organism>
<keyword evidence="2" id="KW-0489">Methyltransferase</keyword>
<dbReference type="PANTHER" id="PTHR43591">
    <property type="entry name" value="METHYLTRANSFERASE"/>
    <property type="match status" value="1"/>
</dbReference>
<dbReference type="GO" id="GO:0032259">
    <property type="term" value="P:methylation"/>
    <property type="evidence" value="ECO:0007669"/>
    <property type="project" value="UniProtKB-KW"/>
</dbReference>
<reference evidence="2 3" key="1">
    <citation type="journal article" date="2010" name="J. Bacteriol.">
        <title>Genome sequences of Oceanicola granulosus HTCC2516(T) and Oceanicola batsensis HTCC2597(TDelta).</title>
        <authorList>
            <person name="Thrash J.C."/>
            <person name="Cho J.C."/>
            <person name="Vergin K.L."/>
            <person name="Giovannoni S.J."/>
        </authorList>
    </citation>
    <scope>NUCLEOTIDE SEQUENCE [LARGE SCALE GENOMIC DNA]</scope>
    <source>
        <strain evidence="3">ATCC BAA-861 / DSM 15982 / KCTC 12143 / HTCC2516</strain>
    </source>
</reference>
<comment type="caution">
    <text evidence="2">The sequence shown here is derived from an EMBL/GenBank/DDBJ whole genome shotgun (WGS) entry which is preliminary data.</text>
</comment>
<keyword evidence="3" id="KW-1185">Reference proteome</keyword>
<evidence type="ECO:0000313" key="3">
    <source>
        <dbReference type="Proteomes" id="UP000003635"/>
    </source>
</evidence>
<dbReference type="eggNOG" id="COG0500">
    <property type="taxonomic scope" value="Bacteria"/>
</dbReference>
<gene>
    <name evidence="2" type="ORF">OG2516_12789</name>
</gene>
<dbReference type="Proteomes" id="UP000003635">
    <property type="component" value="Unassembled WGS sequence"/>
</dbReference>
<dbReference type="SUPFAM" id="SSF53335">
    <property type="entry name" value="S-adenosyl-L-methionine-dependent methyltransferases"/>
    <property type="match status" value="1"/>
</dbReference>
<dbReference type="AlphaFoldDB" id="Q2CC23"/>
<feature type="domain" description="Methyltransferase type 11" evidence="1">
    <location>
        <begin position="46"/>
        <end position="143"/>
    </location>
</feature>
<protein>
    <submittedName>
        <fullName evidence="2">Methyltransferase, putative</fullName>
    </submittedName>
</protein>